<dbReference type="EMBL" id="LNIX01000004">
    <property type="protein sequence ID" value="OXA55856.1"/>
    <property type="molecule type" value="Genomic_DNA"/>
</dbReference>
<name>A0A226EGR1_FOLCA</name>
<comment type="catalytic activity">
    <reaction evidence="1">
        <text>UDP-N-acetyl-alpha-D-glucosamine = UDP-N-acetyl-alpha-D-galactosamine</text>
        <dbReference type="Rhea" id="RHEA:20517"/>
        <dbReference type="ChEBI" id="CHEBI:57705"/>
        <dbReference type="ChEBI" id="CHEBI:67138"/>
        <dbReference type="EC" id="5.1.3.7"/>
    </reaction>
</comment>
<dbReference type="InterPro" id="IPR036291">
    <property type="entry name" value="NAD(P)-bd_dom_sf"/>
</dbReference>
<evidence type="ECO:0000313" key="9">
    <source>
        <dbReference type="EMBL" id="OXA55856.1"/>
    </source>
</evidence>
<dbReference type="NCBIfam" id="TIGR01179">
    <property type="entry name" value="galE"/>
    <property type="match status" value="1"/>
</dbReference>
<keyword evidence="6" id="KW-0413">Isomerase</keyword>
<evidence type="ECO:0000256" key="6">
    <source>
        <dbReference type="ARBA" id="ARBA00023235"/>
    </source>
</evidence>
<sequence>MEGKTVFVTGGAGYIGSHCCVELLNAGFNVVAIDNFTNCVETADHKAPALTRVEKITGKPVTFYKADLLDGDRLKKIFTQHKIDWVIHFAALKAVGESMQLPLQYYKNNLIGTINLLEAMQAANCYQLVFSSSCCVYGDPEKLPIEEDHPTGNVTNVYGRTKYFIEEMLKDLSKSNPKWNIISLRYFNPVGAHPSGLIGEDPTKEIHNVMPFISAVALGKKPHVTIFGSDYDTPDGTGVRDYIHVMDLASGHVAALKKLDTTPDLRFQVYNIGIGRGISVLELVTAFESATGQKVPLAKGERRFGDVGTLICDSSRALAELEWRPKYDLPTMCKPNNNVTNGVFSRDLSFFLSSICPKNFHAVYNLGTGKPASVLDLISRFESVSGKKVKYVLEGRRTGDIVAMYANPTLAKDELGWSARYDLGRMCEDFWRWQTMNPNGYKGSGDEVTNGVAATNGN</sequence>
<dbReference type="InterPro" id="IPR001509">
    <property type="entry name" value="Epimerase_deHydtase"/>
</dbReference>
<keyword evidence="4" id="KW-0520">NAD</keyword>
<dbReference type="PANTHER" id="PTHR43725">
    <property type="entry name" value="UDP-GLUCOSE 4-EPIMERASE"/>
    <property type="match status" value="1"/>
</dbReference>
<keyword evidence="5" id="KW-0299">Galactose metabolism</keyword>
<feature type="domain" description="NAD-dependent epimerase/dehydratase" evidence="8">
    <location>
        <begin position="6"/>
        <end position="273"/>
    </location>
</feature>
<dbReference type="SUPFAM" id="SSF51735">
    <property type="entry name" value="NAD(P)-binding Rossmann-fold domains"/>
    <property type="match status" value="2"/>
</dbReference>
<evidence type="ECO:0000259" key="8">
    <source>
        <dbReference type="Pfam" id="PF01370"/>
    </source>
</evidence>
<comment type="caution">
    <text evidence="9">The sequence shown here is derived from an EMBL/GenBank/DDBJ whole genome shotgun (WGS) entry which is preliminary data.</text>
</comment>
<evidence type="ECO:0000313" key="10">
    <source>
        <dbReference type="Proteomes" id="UP000198287"/>
    </source>
</evidence>
<dbReference type="GO" id="GO:0033499">
    <property type="term" value="P:galactose catabolic process via UDP-galactose, Leloir pathway"/>
    <property type="evidence" value="ECO:0007669"/>
    <property type="project" value="TreeGrafter"/>
</dbReference>
<gene>
    <name evidence="9" type="ORF">Fcan01_09145</name>
</gene>
<dbReference type="OrthoDB" id="9402762at2759"/>
<dbReference type="GO" id="GO:0005829">
    <property type="term" value="C:cytosol"/>
    <property type="evidence" value="ECO:0007669"/>
    <property type="project" value="TreeGrafter"/>
</dbReference>
<dbReference type="Pfam" id="PF01370">
    <property type="entry name" value="Epimerase"/>
    <property type="match status" value="1"/>
</dbReference>
<dbReference type="Gene3D" id="3.90.25.10">
    <property type="entry name" value="UDP-galactose 4-epimerase, domain 1"/>
    <property type="match status" value="2"/>
</dbReference>
<evidence type="ECO:0000256" key="5">
    <source>
        <dbReference type="ARBA" id="ARBA00023144"/>
    </source>
</evidence>
<evidence type="ECO:0000256" key="2">
    <source>
        <dbReference type="ARBA" id="ARBA00001911"/>
    </source>
</evidence>
<dbReference type="EC" id="5.1.3.7" evidence="3"/>
<dbReference type="CDD" id="cd05247">
    <property type="entry name" value="UDP_G4E_1_SDR_e"/>
    <property type="match status" value="1"/>
</dbReference>
<accession>A0A226EGR1</accession>
<comment type="cofactor">
    <cofactor evidence="2">
        <name>NAD(+)</name>
        <dbReference type="ChEBI" id="CHEBI:57540"/>
    </cofactor>
</comment>
<proteinExistence type="predicted"/>
<dbReference type="GO" id="GO:0003974">
    <property type="term" value="F:UDP-N-acetylglucosamine 4-epimerase activity"/>
    <property type="evidence" value="ECO:0007669"/>
    <property type="project" value="UniProtKB-EC"/>
</dbReference>
<dbReference type="InterPro" id="IPR005886">
    <property type="entry name" value="UDP_G4E"/>
</dbReference>
<evidence type="ECO:0000256" key="3">
    <source>
        <dbReference type="ARBA" id="ARBA00013175"/>
    </source>
</evidence>
<dbReference type="PANTHER" id="PTHR43725:SF31">
    <property type="entry name" value="UDP-GLUCOSE 4-EPIMERASE"/>
    <property type="match status" value="1"/>
</dbReference>
<keyword evidence="10" id="KW-1185">Reference proteome</keyword>
<keyword evidence="5" id="KW-0119">Carbohydrate metabolism</keyword>
<organism evidence="9 10">
    <name type="scientific">Folsomia candida</name>
    <name type="common">Springtail</name>
    <dbReference type="NCBI Taxonomy" id="158441"/>
    <lineage>
        <taxon>Eukaryota</taxon>
        <taxon>Metazoa</taxon>
        <taxon>Ecdysozoa</taxon>
        <taxon>Arthropoda</taxon>
        <taxon>Hexapoda</taxon>
        <taxon>Collembola</taxon>
        <taxon>Entomobryomorpha</taxon>
        <taxon>Isotomoidea</taxon>
        <taxon>Isotomidae</taxon>
        <taxon>Proisotominae</taxon>
        <taxon>Folsomia</taxon>
    </lineage>
</organism>
<evidence type="ECO:0000256" key="1">
    <source>
        <dbReference type="ARBA" id="ARBA00000014"/>
    </source>
</evidence>
<reference evidence="9 10" key="1">
    <citation type="submission" date="2015-12" db="EMBL/GenBank/DDBJ databases">
        <title>The genome of Folsomia candida.</title>
        <authorList>
            <person name="Faddeeva A."/>
            <person name="Derks M.F."/>
            <person name="Anvar Y."/>
            <person name="Smit S."/>
            <person name="Van Straalen N."/>
            <person name="Roelofs D."/>
        </authorList>
    </citation>
    <scope>NUCLEOTIDE SEQUENCE [LARGE SCALE GENOMIC DNA]</scope>
    <source>
        <strain evidence="9 10">VU population</strain>
        <tissue evidence="9">Whole body</tissue>
    </source>
</reference>
<dbReference type="GO" id="GO:0003978">
    <property type="term" value="F:UDP-glucose 4-epimerase activity"/>
    <property type="evidence" value="ECO:0007669"/>
    <property type="project" value="InterPro"/>
</dbReference>
<dbReference type="OMA" id="CVILRYF"/>
<dbReference type="STRING" id="158441.A0A226EGR1"/>
<evidence type="ECO:0000256" key="4">
    <source>
        <dbReference type="ARBA" id="ARBA00023027"/>
    </source>
</evidence>
<dbReference type="AlphaFoldDB" id="A0A226EGR1"/>
<dbReference type="Proteomes" id="UP000198287">
    <property type="component" value="Unassembled WGS sequence"/>
</dbReference>
<evidence type="ECO:0000256" key="7">
    <source>
        <dbReference type="ARBA" id="ARBA00031827"/>
    </source>
</evidence>
<protein>
    <recommendedName>
        <fullName evidence="7">UDP-N-acetylglucosamine 4-epimerase</fullName>
        <ecNumber evidence="3">5.1.3.7</ecNumber>
    </recommendedName>
    <alternativeName>
        <fullName evidence="7">UDP-N-acetylglucosamine 4-epimerase</fullName>
    </alternativeName>
</protein>
<dbReference type="Gene3D" id="3.40.50.720">
    <property type="entry name" value="NAD(P)-binding Rossmann-like Domain"/>
    <property type="match status" value="1"/>
</dbReference>